<dbReference type="PANTHER" id="PTHR38436:SF1">
    <property type="entry name" value="ESTER CYCLASE"/>
    <property type="match status" value="1"/>
</dbReference>
<proteinExistence type="predicted"/>
<gene>
    <name evidence="1" type="ORF">GCM10023081_42670</name>
</gene>
<dbReference type="PANTHER" id="PTHR38436">
    <property type="entry name" value="POLYKETIDE CYCLASE SNOAL-LIKE DOMAIN"/>
    <property type="match status" value="1"/>
</dbReference>
<evidence type="ECO:0000313" key="1">
    <source>
        <dbReference type="EMBL" id="GAA3701700.1"/>
    </source>
</evidence>
<sequence length="142" mass="15280">MGNDAGLIKRFYLEVVAGGNLELIDEMVAEGFVDHESLPGQPPGKEGAHFFVNTMRTAFPDLSVKSSEPALADGDLEAVRTVLTGTHQGELMGVAATGRTVEIETIDIVRFEDGKAAEHWGVTDLWGLMQQLGAESQQRGPE</sequence>
<dbReference type="Gene3D" id="3.10.450.50">
    <property type="match status" value="1"/>
</dbReference>
<accession>A0ABP7D9X6</accession>
<keyword evidence="2" id="KW-1185">Reference proteome</keyword>
<dbReference type="InterPro" id="IPR009959">
    <property type="entry name" value="Cyclase_SnoaL-like"/>
</dbReference>
<comment type="caution">
    <text evidence="1">The sequence shown here is derived from an EMBL/GenBank/DDBJ whole genome shotgun (WGS) entry which is preliminary data.</text>
</comment>
<evidence type="ECO:0000313" key="2">
    <source>
        <dbReference type="Proteomes" id="UP001500752"/>
    </source>
</evidence>
<dbReference type="Pfam" id="PF07366">
    <property type="entry name" value="SnoaL"/>
    <property type="match status" value="1"/>
</dbReference>
<organism evidence="1 2">
    <name type="scientific">Arthrobacter ginkgonis</name>
    <dbReference type="NCBI Taxonomy" id="1630594"/>
    <lineage>
        <taxon>Bacteria</taxon>
        <taxon>Bacillati</taxon>
        <taxon>Actinomycetota</taxon>
        <taxon>Actinomycetes</taxon>
        <taxon>Micrococcales</taxon>
        <taxon>Micrococcaceae</taxon>
        <taxon>Arthrobacter</taxon>
    </lineage>
</organism>
<protein>
    <submittedName>
        <fullName evidence="1">Ester cyclase</fullName>
    </submittedName>
</protein>
<dbReference type="RefSeq" id="WP_345154093.1">
    <property type="nucleotide sequence ID" value="NZ_BAABEO010000034.1"/>
</dbReference>
<dbReference type="InterPro" id="IPR032710">
    <property type="entry name" value="NTF2-like_dom_sf"/>
</dbReference>
<reference evidence="2" key="1">
    <citation type="journal article" date="2019" name="Int. J. Syst. Evol. Microbiol.">
        <title>The Global Catalogue of Microorganisms (GCM) 10K type strain sequencing project: providing services to taxonomists for standard genome sequencing and annotation.</title>
        <authorList>
            <consortium name="The Broad Institute Genomics Platform"/>
            <consortium name="The Broad Institute Genome Sequencing Center for Infectious Disease"/>
            <person name="Wu L."/>
            <person name="Ma J."/>
        </authorList>
    </citation>
    <scope>NUCLEOTIDE SEQUENCE [LARGE SCALE GENOMIC DNA]</scope>
    <source>
        <strain evidence="2">JCM 30742</strain>
    </source>
</reference>
<name>A0ABP7D9X6_9MICC</name>
<dbReference type="Proteomes" id="UP001500752">
    <property type="component" value="Unassembled WGS sequence"/>
</dbReference>
<dbReference type="SUPFAM" id="SSF54427">
    <property type="entry name" value="NTF2-like"/>
    <property type="match status" value="1"/>
</dbReference>
<dbReference type="EMBL" id="BAABEO010000034">
    <property type="protein sequence ID" value="GAA3701700.1"/>
    <property type="molecule type" value="Genomic_DNA"/>
</dbReference>